<evidence type="ECO:0000313" key="6">
    <source>
        <dbReference type="EMBL" id="GIG54935.1"/>
    </source>
</evidence>
<evidence type="ECO:0000256" key="2">
    <source>
        <dbReference type="SAM" id="MobiDB-lite"/>
    </source>
</evidence>
<gene>
    <name evidence="6" type="ORF">Dac01nite_16870</name>
</gene>
<proteinExistence type="predicted"/>
<keyword evidence="3" id="KW-0812">Transmembrane</keyword>
<accession>A0A919Q6Y4</accession>
<keyword evidence="7" id="KW-1185">Reference proteome</keyword>
<evidence type="ECO:0000259" key="5">
    <source>
        <dbReference type="Pfam" id="PF14257"/>
    </source>
</evidence>
<feature type="chain" id="PRO_5038919541" description="DUF4349 domain-containing protein" evidence="4">
    <location>
        <begin position="24"/>
        <end position="311"/>
    </location>
</feature>
<dbReference type="AlphaFoldDB" id="A0A919Q6Y4"/>
<evidence type="ECO:0000256" key="3">
    <source>
        <dbReference type="SAM" id="Phobius"/>
    </source>
</evidence>
<feature type="coiled-coil region" evidence="1">
    <location>
        <begin position="183"/>
        <end position="210"/>
    </location>
</feature>
<comment type="caution">
    <text evidence="6">The sequence shown here is derived from an EMBL/GenBank/DDBJ whole genome shotgun (WGS) entry which is preliminary data.</text>
</comment>
<feature type="domain" description="DUF4349" evidence="5">
    <location>
        <begin position="66"/>
        <end position="274"/>
    </location>
</feature>
<protein>
    <recommendedName>
        <fullName evidence="5">DUF4349 domain-containing protein</fullName>
    </recommendedName>
</protein>
<dbReference type="EMBL" id="BONR01000003">
    <property type="protein sequence ID" value="GIG54935.1"/>
    <property type="molecule type" value="Genomic_DNA"/>
</dbReference>
<name>A0A919Q6Y4_9MICO</name>
<organism evidence="6 7">
    <name type="scientific">Demequina activiva</name>
    <dbReference type="NCBI Taxonomy" id="1582364"/>
    <lineage>
        <taxon>Bacteria</taxon>
        <taxon>Bacillati</taxon>
        <taxon>Actinomycetota</taxon>
        <taxon>Actinomycetes</taxon>
        <taxon>Micrococcales</taxon>
        <taxon>Demequinaceae</taxon>
        <taxon>Demequina</taxon>
    </lineage>
</organism>
<feature type="compositionally biased region" description="Low complexity" evidence="2">
    <location>
        <begin position="35"/>
        <end position="48"/>
    </location>
</feature>
<feature type="region of interest" description="Disordered" evidence="2">
    <location>
        <begin position="286"/>
        <end position="311"/>
    </location>
</feature>
<evidence type="ECO:0000313" key="7">
    <source>
        <dbReference type="Proteomes" id="UP000652354"/>
    </source>
</evidence>
<keyword evidence="4" id="KW-0732">Signal</keyword>
<dbReference type="Pfam" id="PF14257">
    <property type="entry name" value="DUF4349"/>
    <property type="match status" value="1"/>
</dbReference>
<keyword evidence="1" id="KW-0175">Coiled coil</keyword>
<feature type="transmembrane region" description="Helical" evidence="3">
    <location>
        <begin position="260"/>
        <end position="282"/>
    </location>
</feature>
<dbReference type="Proteomes" id="UP000652354">
    <property type="component" value="Unassembled WGS sequence"/>
</dbReference>
<dbReference type="InterPro" id="IPR025645">
    <property type="entry name" value="DUF4349"/>
</dbReference>
<feature type="region of interest" description="Disordered" evidence="2">
    <location>
        <begin position="32"/>
        <end position="60"/>
    </location>
</feature>
<keyword evidence="3" id="KW-0472">Membrane</keyword>
<keyword evidence="3" id="KW-1133">Transmembrane helix</keyword>
<evidence type="ECO:0000256" key="4">
    <source>
        <dbReference type="SAM" id="SignalP"/>
    </source>
</evidence>
<feature type="signal peptide" evidence="4">
    <location>
        <begin position="1"/>
        <end position="23"/>
    </location>
</feature>
<sequence>MTARTRWAGIVAGILATAVLLTACSSGSQDSAETASEADFGGADAASAESEDGAAVDGAAAQPGDRSVIVTGSLYITVEDPLAAADQAVDTVQDAGGRVDARSEIAPDEYDGGSAWLTLRIPSDRLDPVVDDLRELGTVDEYSTNSTDVTREVTDLEAQISTLRASTERIEALLVQAEDISDIITLEDELDRRQAELESLEARQRGLDDQVSMSTIDLSLTTEPVVIVDDDPQSFWDGLVAGWDGLVSFTAGVLVVTGVLLPWLALIALIGLVIVLTARAVVSRRARDRAAQPEPAESSPSDRQAEPTRES</sequence>
<dbReference type="PROSITE" id="PS51257">
    <property type="entry name" value="PROKAR_LIPOPROTEIN"/>
    <property type="match status" value="1"/>
</dbReference>
<reference evidence="6" key="1">
    <citation type="submission" date="2021-01" db="EMBL/GenBank/DDBJ databases">
        <title>Whole genome shotgun sequence of Demequina activiva NBRC 110675.</title>
        <authorList>
            <person name="Komaki H."/>
            <person name="Tamura T."/>
        </authorList>
    </citation>
    <scope>NUCLEOTIDE SEQUENCE</scope>
    <source>
        <strain evidence="6">NBRC 110675</strain>
    </source>
</reference>
<dbReference type="RefSeq" id="WP_203655894.1">
    <property type="nucleotide sequence ID" value="NZ_BONR01000003.1"/>
</dbReference>
<evidence type="ECO:0000256" key="1">
    <source>
        <dbReference type="SAM" id="Coils"/>
    </source>
</evidence>